<dbReference type="Gene3D" id="3.30.420.10">
    <property type="entry name" value="Ribonuclease H-like superfamily/Ribonuclease H"/>
    <property type="match status" value="1"/>
</dbReference>
<evidence type="ECO:0000313" key="2">
    <source>
        <dbReference type="EMBL" id="GAL93739.1"/>
    </source>
</evidence>
<organism evidence="2 3">
    <name type="scientific">Microcystis aeruginosa NIES-44</name>
    <dbReference type="NCBI Taxonomy" id="449439"/>
    <lineage>
        <taxon>Bacteria</taxon>
        <taxon>Bacillati</taxon>
        <taxon>Cyanobacteriota</taxon>
        <taxon>Cyanophyceae</taxon>
        <taxon>Oscillatoriophycideae</taxon>
        <taxon>Chroococcales</taxon>
        <taxon>Microcystaceae</taxon>
        <taxon>Microcystis</taxon>
    </lineage>
</organism>
<dbReference type="InterPro" id="IPR038717">
    <property type="entry name" value="Tc1-like_DDE_dom"/>
</dbReference>
<dbReference type="Pfam" id="PF13358">
    <property type="entry name" value="DDE_3"/>
    <property type="match status" value="1"/>
</dbReference>
<sequence>MYIDEAGMDNRDNYEYGWNEKGKRFYALKSGKRAGRVKMIAARCDGKLFAPFTVEGACNRLVFETWLEHCLIPLLTPGKTLVMDNAAFHKGGRIEELIQKAGCSLLYLPPYSPALNRIEKCWSWLKSRIRKQIQHFDCLRDAMEFVLSSAS</sequence>
<dbReference type="SUPFAM" id="SSF53098">
    <property type="entry name" value="Ribonuclease H-like"/>
    <property type="match status" value="1"/>
</dbReference>
<accession>A0A0A1VVV9</accession>
<dbReference type="PANTHER" id="PTHR46564:SF1">
    <property type="entry name" value="TRANSPOSASE"/>
    <property type="match status" value="1"/>
</dbReference>
<dbReference type="InterPro" id="IPR036397">
    <property type="entry name" value="RNaseH_sf"/>
</dbReference>
<dbReference type="EMBL" id="BBPA01000046">
    <property type="protein sequence ID" value="GAL93739.1"/>
    <property type="molecule type" value="Genomic_DNA"/>
</dbReference>
<proteinExistence type="predicted"/>
<dbReference type="PANTHER" id="PTHR46564">
    <property type="entry name" value="TRANSPOSASE"/>
    <property type="match status" value="1"/>
</dbReference>
<protein>
    <submittedName>
        <fullName evidence="2">Mobile element protein</fullName>
    </submittedName>
</protein>
<comment type="caution">
    <text evidence="2">The sequence shown here is derived from an EMBL/GenBank/DDBJ whole genome shotgun (WGS) entry which is preliminary data.</text>
</comment>
<evidence type="ECO:0000259" key="1">
    <source>
        <dbReference type="Pfam" id="PF13358"/>
    </source>
</evidence>
<evidence type="ECO:0000313" key="3">
    <source>
        <dbReference type="Proteomes" id="UP000030321"/>
    </source>
</evidence>
<dbReference type="AlphaFoldDB" id="A0A0A1VVV9"/>
<dbReference type="InterPro" id="IPR012337">
    <property type="entry name" value="RNaseH-like_sf"/>
</dbReference>
<reference evidence="3" key="1">
    <citation type="journal article" date="2015" name="Genome">
        <title>Whole Genome Sequence of the Non-Microcystin-Producing Microcystis aeruginosa Strain NIES-44.</title>
        <authorList>
            <person name="Okano K."/>
            <person name="Miyata N."/>
            <person name="Ozaki Y."/>
        </authorList>
    </citation>
    <scope>NUCLEOTIDE SEQUENCE [LARGE SCALE GENOMIC DNA]</scope>
    <source>
        <strain evidence="3">NIES-44</strain>
    </source>
</reference>
<dbReference type="InterPro" id="IPR047655">
    <property type="entry name" value="Transpos_IS630-like"/>
</dbReference>
<dbReference type="Proteomes" id="UP000030321">
    <property type="component" value="Unassembled WGS sequence"/>
</dbReference>
<feature type="domain" description="Tc1-like transposase DDE" evidence="1">
    <location>
        <begin position="2"/>
        <end position="135"/>
    </location>
</feature>
<gene>
    <name evidence="2" type="ORF">N44_03491</name>
</gene>
<dbReference type="GO" id="GO:0003676">
    <property type="term" value="F:nucleic acid binding"/>
    <property type="evidence" value="ECO:0007669"/>
    <property type="project" value="InterPro"/>
</dbReference>
<dbReference type="NCBIfam" id="NF033545">
    <property type="entry name" value="transpos_IS630"/>
    <property type="match status" value="1"/>
</dbReference>
<name>A0A0A1VVV9_MICAE</name>